<proteinExistence type="predicted"/>
<gene>
    <name evidence="1" type="ORF">ZIOFF_027046</name>
</gene>
<evidence type="ECO:0000313" key="2">
    <source>
        <dbReference type="Proteomes" id="UP000734854"/>
    </source>
</evidence>
<organism evidence="1 2">
    <name type="scientific">Zingiber officinale</name>
    <name type="common">Ginger</name>
    <name type="synonym">Amomum zingiber</name>
    <dbReference type="NCBI Taxonomy" id="94328"/>
    <lineage>
        <taxon>Eukaryota</taxon>
        <taxon>Viridiplantae</taxon>
        <taxon>Streptophyta</taxon>
        <taxon>Embryophyta</taxon>
        <taxon>Tracheophyta</taxon>
        <taxon>Spermatophyta</taxon>
        <taxon>Magnoliopsida</taxon>
        <taxon>Liliopsida</taxon>
        <taxon>Zingiberales</taxon>
        <taxon>Zingiberaceae</taxon>
        <taxon>Zingiber</taxon>
    </lineage>
</organism>
<name>A0A8J5H7H4_ZINOF</name>
<evidence type="ECO:0000313" key="1">
    <source>
        <dbReference type="EMBL" id="KAG6516581.1"/>
    </source>
</evidence>
<dbReference type="AlphaFoldDB" id="A0A8J5H7H4"/>
<protein>
    <submittedName>
        <fullName evidence="1">Uncharacterized protein</fullName>
    </submittedName>
</protein>
<comment type="caution">
    <text evidence="1">The sequence shown here is derived from an EMBL/GenBank/DDBJ whole genome shotgun (WGS) entry which is preliminary data.</text>
</comment>
<sequence length="166" mass="17932">MLCRTHARIKSSGYSSSSQIGNYNTATPSPRPPLKRLFPFALGSRLRSLRLLVGVTPISRVTVAGDFLAYYADLIASLAGGSVEDRWFPFVFHGFTPLGAAGGLLGGDAVARRVSLQSEEDTQGIYAPVRPFLFPYRPEVSAIAPIPHRLPLETLSSRSLIVFGLA</sequence>
<keyword evidence="2" id="KW-1185">Reference proteome</keyword>
<accession>A0A8J5H7H4</accession>
<dbReference type="Proteomes" id="UP000734854">
    <property type="component" value="Unassembled WGS sequence"/>
</dbReference>
<reference evidence="1 2" key="1">
    <citation type="submission" date="2020-08" db="EMBL/GenBank/DDBJ databases">
        <title>Plant Genome Project.</title>
        <authorList>
            <person name="Zhang R.-G."/>
        </authorList>
    </citation>
    <scope>NUCLEOTIDE SEQUENCE [LARGE SCALE GENOMIC DNA]</scope>
    <source>
        <tissue evidence="1">Rhizome</tissue>
    </source>
</reference>
<dbReference type="EMBL" id="JACMSC010000007">
    <property type="protein sequence ID" value="KAG6516581.1"/>
    <property type="molecule type" value="Genomic_DNA"/>
</dbReference>